<evidence type="ECO:0000313" key="3">
    <source>
        <dbReference type="Proteomes" id="UP000051886"/>
    </source>
</evidence>
<keyword evidence="3" id="KW-1185">Reference proteome</keyword>
<dbReference type="STRING" id="449659.IV66_GL000914"/>
<evidence type="ECO:0000313" key="2">
    <source>
        <dbReference type="EMBL" id="KRN95890.1"/>
    </source>
</evidence>
<feature type="transmembrane region" description="Helical" evidence="1">
    <location>
        <begin position="35"/>
        <end position="59"/>
    </location>
</feature>
<reference evidence="2 3" key="1">
    <citation type="journal article" date="2015" name="Genome Announc.">
        <title>Expanding the biotechnology potential of lactobacilli through comparative genomics of 213 strains and associated genera.</title>
        <authorList>
            <person name="Sun Z."/>
            <person name="Harris H.M."/>
            <person name="McCann A."/>
            <person name="Guo C."/>
            <person name="Argimon S."/>
            <person name="Zhang W."/>
            <person name="Yang X."/>
            <person name="Jeffery I.B."/>
            <person name="Cooney J.C."/>
            <person name="Kagawa T.F."/>
            <person name="Liu W."/>
            <person name="Song Y."/>
            <person name="Salvetti E."/>
            <person name="Wrobel A."/>
            <person name="Rasinkangas P."/>
            <person name="Parkhill J."/>
            <person name="Rea M.C."/>
            <person name="O'Sullivan O."/>
            <person name="Ritari J."/>
            <person name="Douillard F.P."/>
            <person name="Paul Ross R."/>
            <person name="Yang R."/>
            <person name="Briner A.E."/>
            <person name="Felis G.E."/>
            <person name="de Vos W.M."/>
            <person name="Barrangou R."/>
            <person name="Klaenhammer T.R."/>
            <person name="Caufield P.W."/>
            <person name="Cui Y."/>
            <person name="Zhang H."/>
            <person name="O'Toole P.W."/>
        </authorList>
    </citation>
    <scope>NUCLEOTIDE SEQUENCE [LARGE SCALE GENOMIC DNA]</scope>
    <source>
        <strain evidence="2 3">NBRC 103219</strain>
    </source>
</reference>
<dbReference type="AlphaFoldDB" id="A0A0R2L2M8"/>
<gene>
    <name evidence="2" type="ORF">IV66_GL000914</name>
</gene>
<protein>
    <submittedName>
        <fullName evidence="2">Uncharacterized protein</fullName>
    </submittedName>
</protein>
<dbReference type="PATRIC" id="fig|449659.4.peg.920"/>
<evidence type="ECO:0000256" key="1">
    <source>
        <dbReference type="SAM" id="Phobius"/>
    </source>
</evidence>
<sequence>MWFVRDQENYQKTFAWINVVALIWGWWVYFGAAPVAALTGWLMAVNIANIVVAILQFYYGYNTNNASHNQTA</sequence>
<keyword evidence="1" id="KW-1133">Transmembrane helix</keyword>
<keyword evidence="1" id="KW-0812">Transmembrane</keyword>
<dbReference type="Proteomes" id="UP000051886">
    <property type="component" value="Unassembled WGS sequence"/>
</dbReference>
<proteinExistence type="predicted"/>
<accession>A0A0R2L2M8</accession>
<comment type="caution">
    <text evidence="2">The sequence shown here is derived from an EMBL/GenBank/DDBJ whole genome shotgun (WGS) entry which is preliminary data.</text>
</comment>
<feature type="transmembrane region" description="Helical" evidence="1">
    <location>
        <begin position="12"/>
        <end position="29"/>
    </location>
</feature>
<dbReference type="EMBL" id="JQCN01000069">
    <property type="protein sequence ID" value="KRN95890.1"/>
    <property type="molecule type" value="Genomic_DNA"/>
</dbReference>
<organism evidence="2 3">
    <name type="scientific">Ligilactobacillus pobuzihii</name>
    <dbReference type="NCBI Taxonomy" id="449659"/>
    <lineage>
        <taxon>Bacteria</taxon>
        <taxon>Bacillati</taxon>
        <taxon>Bacillota</taxon>
        <taxon>Bacilli</taxon>
        <taxon>Lactobacillales</taxon>
        <taxon>Lactobacillaceae</taxon>
        <taxon>Ligilactobacillus</taxon>
    </lineage>
</organism>
<keyword evidence="1" id="KW-0472">Membrane</keyword>
<name>A0A0R2L2M8_9LACO</name>